<evidence type="ECO:0000313" key="2">
    <source>
        <dbReference type="Proteomes" id="UP000675920"/>
    </source>
</evidence>
<keyword evidence="1" id="KW-0732">Signal</keyword>
<proteinExistence type="predicted"/>
<keyword evidence="2" id="KW-1185">Reference proteome</keyword>
<evidence type="ECO:0000313" key="3">
    <source>
        <dbReference type="RefSeq" id="WP_028310760.1"/>
    </source>
</evidence>
<dbReference type="OrthoDB" id="9953683at2"/>
<accession>A0A8B6X2B1</accession>
<evidence type="ECO:0000256" key="1">
    <source>
        <dbReference type="SAM" id="SignalP"/>
    </source>
</evidence>
<dbReference type="Proteomes" id="UP000675920">
    <property type="component" value="Unplaced"/>
</dbReference>
<evidence type="ECO:0008006" key="4">
    <source>
        <dbReference type="Google" id="ProtNLM"/>
    </source>
</evidence>
<sequence>MKKARTFLRPLLAALAVVAVIPAAQAADYACRQTGDIAAMPPLIPKPIHLDECTAFSGPQALEVGKAWCAQATNGTLGPSAPPVVKVVASCAPGAVGICRMNMGGGAVKIERHFYVADAGTGGIANLRKTCEASAPGAPAGVFVTP</sequence>
<reference evidence="3" key="1">
    <citation type="submission" date="2025-08" db="UniProtKB">
        <authorList>
            <consortium name="RefSeq"/>
        </authorList>
    </citation>
    <scope>IDENTIFICATION</scope>
</reference>
<organism evidence="2 3">
    <name type="scientific">Derxia gummosa DSM 723</name>
    <dbReference type="NCBI Taxonomy" id="1121388"/>
    <lineage>
        <taxon>Bacteria</taxon>
        <taxon>Pseudomonadati</taxon>
        <taxon>Pseudomonadota</taxon>
        <taxon>Betaproteobacteria</taxon>
        <taxon>Burkholderiales</taxon>
        <taxon>Alcaligenaceae</taxon>
        <taxon>Derxia</taxon>
    </lineage>
</organism>
<feature type="signal peptide" evidence="1">
    <location>
        <begin position="1"/>
        <end position="26"/>
    </location>
</feature>
<name>A0A8B6X2B1_9BURK</name>
<dbReference type="AlphaFoldDB" id="A0A8B6X2B1"/>
<dbReference type="RefSeq" id="WP_028310760.1">
    <property type="nucleotide sequence ID" value="NZ_AXWS01000007.1"/>
</dbReference>
<protein>
    <recommendedName>
        <fullName evidence="4">Secreted protein</fullName>
    </recommendedName>
</protein>
<feature type="chain" id="PRO_5034279239" description="Secreted protein" evidence="1">
    <location>
        <begin position="27"/>
        <end position="146"/>
    </location>
</feature>